<evidence type="ECO:0000313" key="3">
    <source>
        <dbReference type="Proteomes" id="UP001174909"/>
    </source>
</evidence>
<evidence type="ECO:0000256" key="1">
    <source>
        <dbReference type="SAM" id="MobiDB-lite"/>
    </source>
</evidence>
<protein>
    <submittedName>
        <fullName evidence="2">Uncharacterized protein</fullName>
    </submittedName>
</protein>
<dbReference type="EMBL" id="CASHTH010004479">
    <property type="protein sequence ID" value="CAI8057831.1"/>
    <property type="molecule type" value="Genomic_DNA"/>
</dbReference>
<feature type="compositionally biased region" description="Basic and acidic residues" evidence="1">
    <location>
        <begin position="32"/>
        <end position="46"/>
    </location>
</feature>
<accession>A0AA35U387</accession>
<gene>
    <name evidence="2" type="ORF">GBAR_LOCUS31488</name>
</gene>
<reference evidence="2" key="1">
    <citation type="submission" date="2023-03" db="EMBL/GenBank/DDBJ databases">
        <authorList>
            <person name="Steffen K."/>
            <person name="Cardenas P."/>
        </authorList>
    </citation>
    <scope>NUCLEOTIDE SEQUENCE</scope>
</reference>
<proteinExistence type="predicted"/>
<sequence>MFYGIMLSPSLYSVVLQSLTLVHPTRQSHVIQQREEEEQRRQQTEGKRRRRGRSLPGNWGEGANAVRCHLQRRGNCGTRRRRRRGEGRGRR</sequence>
<keyword evidence="3" id="KW-1185">Reference proteome</keyword>
<comment type="caution">
    <text evidence="2">The sequence shown here is derived from an EMBL/GenBank/DDBJ whole genome shotgun (WGS) entry which is preliminary data.</text>
</comment>
<dbReference type="Proteomes" id="UP001174909">
    <property type="component" value="Unassembled WGS sequence"/>
</dbReference>
<feature type="region of interest" description="Disordered" evidence="1">
    <location>
        <begin position="26"/>
        <end position="91"/>
    </location>
</feature>
<dbReference type="AlphaFoldDB" id="A0AA35U387"/>
<evidence type="ECO:0000313" key="2">
    <source>
        <dbReference type="EMBL" id="CAI8057831.1"/>
    </source>
</evidence>
<organism evidence="2 3">
    <name type="scientific">Geodia barretti</name>
    <name type="common">Barrett's horny sponge</name>
    <dbReference type="NCBI Taxonomy" id="519541"/>
    <lineage>
        <taxon>Eukaryota</taxon>
        <taxon>Metazoa</taxon>
        <taxon>Porifera</taxon>
        <taxon>Demospongiae</taxon>
        <taxon>Heteroscleromorpha</taxon>
        <taxon>Tetractinellida</taxon>
        <taxon>Astrophorina</taxon>
        <taxon>Geodiidae</taxon>
        <taxon>Geodia</taxon>
    </lineage>
</organism>
<name>A0AA35U387_GEOBA</name>